<evidence type="ECO:0008006" key="4">
    <source>
        <dbReference type="Google" id="ProtNLM"/>
    </source>
</evidence>
<keyword evidence="3" id="KW-1185">Reference proteome</keyword>
<dbReference type="RefSeq" id="WP_171094209.1">
    <property type="nucleotide sequence ID" value="NZ_CP053069.1"/>
</dbReference>
<dbReference type="AlphaFoldDB" id="A0A6M4GY80"/>
<organism evidence="2 3">
    <name type="scientific">Usitatibacter rugosus</name>
    <dbReference type="NCBI Taxonomy" id="2732067"/>
    <lineage>
        <taxon>Bacteria</taxon>
        <taxon>Pseudomonadati</taxon>
        <taxon>Pseudomonadota</taxon>
        <taxon>Betaproteobacteria</taxon>
        <taxon>Nitrosomonadales</taxon>
        <taxon>Usitatibacteraceae</taxon>
        <taxon>Usitatibacter</taxon>
    </lineage>
</organism>
<keyword evidence="1" id="KW-0472">Membrane</keyword>
<name>A0A6M4GY80_9PROT</name>
<feature type="transmembrane region" description="Helical" evidence="1">
    <location>
        <begin position="63"/>
        <end position="86"/>
    </location>
</feature>
<keyword evidence="1" id="KW-1133">Transmembrane helix</keyword>
<evidence type="ECO:0000313" key="2">
    <source>
        <dbReference type="EMBL" id="QJR12206.1"/>
    </source>
</evidence>
<gene>
    <name evidence="2" type="ORF">DSM104443_03291</name>
</gene>
<feature type="transmembrane region" description="Helical" evidence="1">
    <location>
        <begin position="138"/>
        <end position="157"/>
    </location>
</feature>
<keyword evidence="1" id="KW-0812">Transmembrane</keyword>
<dbReference type="EMBL" id="CP053069">
    <property type="protein sequence ID" value="QJR12206.1"/>
    <property type="molecule type" value="Genomic_DNA"/>
</dbReference>
<sequence>MTRDALTDTRTFWIAVLAGGALAGLFDILYAIISWHLNGRSALWVLQSVAMGWFGRASSTMGWTSGAVGLASHFGITIAAGALYGYTWRQVGWMRTHWVACGALFGVLVYLFMNYVVIPLSAAPFRTPLTLENLTYGFVSHALLVGLPIAAALRFSGSPPSRG</sequence>
<protein>
    <recommendedName>
        <fullName evidence="4">DUF1440 domain-containing protein</fullName>
    </recommendedName>
</protein>
<proteinExistence type="predicted"/>
<evidence type="ECO:0000256" key="1">
    <source>
        <dbReference type="SAM" id="Phobius"/>
    </source>
</evidence>
<accession>A0A6M4GY80</accession>
<reference evidence="2 3" key="1">
    <citation type="submission" date="2020-04" db="EMBL/GenBank/DDBJ databases">
        <title>Usitatibacter rugosus gen. nov., sp. nov. and Usitatibacter palustris sp. nov., novel members of Usitatibacteraceae fam. nov. within the order Nitrosomonadales isolated from soil.</title>
        <authorList>
            <person name="Huber K.J."/>
            <person name="Neumann-Schaal M."/>
            <person name="Geppert A."/>
            <person name="Luckner M."/>
            <person name="Wanner G."/>
            <person name="Overmann J."/>
        </authorList>
    </citation>
    <scope>NUCLEOTIDE SEQUENCE [LARGE SCALE GENOMIC DNA]</scope>
    <source>
        <strain evidence="2 3">0125_3</strain>
    </source>
</reference>
<dbReference type="KEGG" id="uru:DSM104443_03291"/>
<feature type="transmembrane region" description="Helical" evidence="1">
    <location>
        <begin position="12"/>
        <end position="33"/>
    </location>
</feature>
<feature type="transmembrane region" description="Helical" evidence="1">
    <location>
        <begin position="98"/>
        <end position="118"/>
    </location>
</feature>
<dbReference type="Proteomes" id="UP000501534">
    <property type="component" value="Chromosome"/>
</dbReference>
<evidence type="ECO:0000313" key="3">
    <source>
        <dbReference type="Proteomes" id="UP000501534"/>
    </source>
</evidence>